<evidence type="ECO:0000256" key="3">
    <source>
        <dbReference type="ARBA" id="ARBA00022630"/>
    </source>
</evidence>
<accession>A0A5C8NRT8</accession>
<dbReference type="OrthoDB" id="9773807at2"/>
<dbReference type="Proteomes" id="UP000321548">
    <property type="component" value="Unassembled WGS sequence"/>
</dbReference>
<name>A0A5C8NRT8_9BURK</name>
<reference evidence="7 8" key="1">
    <citation type="submission" date="2019-06" db="EMBL/GenBank/DDBJ databases">
        <title>Quisquiliibacterium sp. nov., isolated from a maize field.</title>
        <authorList>
            <person name="Lin S.-Y."/>
            <person name="Tsai C.-F."/>
            <person name="Young C.-C."/>
        </authorList>
    </citation>
    <scope>NUCLEOTIDE SEQUENCE [LARGE SCALE GENOMIC DNA]</scope>
    <source>
        <strain evidence="7 8">CC-CFT501</strain>
    </source>
</reference>
<dbReference type="CDD" id="cd02136">
    <property type="entry name" value="PnbA_NfnB-like"/>
    <property type="match status" value="1"/>
</dbReference>
<evidence type="ECO:0000256" key="1">
    <source>
        <dbReference type="ARBA" id="ARBA00001917"/>
    </source>
</evidence>
<organism evidence="7 8">
    <name type="scientific">Zeimonas arvi</name>
    <dbReference type="NCBI Taxonomy" id="2498847"/>
    <lineage>
        <taxon>Bacteria</taxon>
        <taxon>Pseudomonadati</taxon>
        <taxon>Pseudomonadota</taxon>
        <taxon>Betaproteobacteria</taxon>
        <taxon>Burkholderiales</taxon>
        <taxon>Burkholderiaceae</taxon>
        <taxon>Zeimonas</taxon>
    </lineage>
</organism>
<dbReference type="EMBL" id="VDUY01000008">
    <property type="protein sequence ID" value="TXL63601.1"/>
    <property type="molecule type" value="Genomic_DNA"/>
</dbReference>
<evidence type="ECO:0000313" key="7">
    <source>
        <dbReference type="EMBL" id="TXL63601.1"/>
    </source>
</evidence>
<dbReference type="InterPro" id="IPR000415">
    <property type="entry name" value="Nitroreductase-like"/>
</dbReference>
<dbReference type="PANTHER" id="PTHR43673">
    <property type="entry name" value="NAD(P)H NITROREDUCTASE YDGI-RELATED"/>
    <property type="match status" value="1"/>
</dbReference>
<dbReference type="AlphaFoldDB" id="A0A5C8NRT8"/>
<feature type="domain" description="Nitroreductase" evidence="6">
    <location>
        <begin position="14"/>
        <end position="206"/>
    </location>
</feature>
<evidence type="ECO:0000259" key="6">
    <source>
        <dbReference type="Pfam" id="PF00881"/>
    </source>
</evidence>
<proteinExistence type="inferred from homology"/>
<keyword evidence="5" id="KW-0560">Oxidoreductase</keyword>
<dbReference type="Gene3D" id="3.40.109.10">
    <property type="entry name" value="NADH Oxidase"/>
    <property type="match status" value="1"/>
</dbReference>
<evidence type="ECO:0000256" key="4">
    <source>
        <dbReference type="ARBA" id="ARBA00022643"/>
    </source>
</evidence>
<comment type="caution">
    <text evidence="7">The sequence shown here is derived from an EMBL/GenBank/DDBJ whole genome shotgun (WGS) entry which is preliminary data.</text>
</comment>
<evidence type="ECO:0000256" key="5">
    <source>
        <dbReference type="ARBA" id="ARBA00023002"/>
    </source>
</evidence>
<keyword evidence="8" id="KW-1185">Reference proteome</keyword>
<comment type="similarity">
    <text evidence="2">Belongs to the nitroreductase family.</text>
</comment>
<protein>
    <submittedName>
        <fullName evidence="7">Nitroreductase</fullName>
    </submittedName>
</protein>
<dbReference type="PANTHER" id="PTHR43673:SF2">
    <property type="entry name" value="NITROREDUCTASE"/>
    <property type="match status" value="1"/>
</dbReference>
<dbReference type="SUPFAM" id="SSF55469">
    <property type="entry name" value="FMN-dependent nitroreductase-like"/>
    <property type="match status" value="1"/>
</dbReference>
<evidence type="ECO:0000256" key="2">
    <source>
        <dbReference type="ARBA" id="ARBA00007118"/>
    </source>
</evidence>
<sequence length="232" mass="26204">MDYPHNYRYVDEAIVGRRSIRAFLDKPVARSIVEDILEVAARAPSGTNTQPWQAIVLAGEPKAELSRRILAAYHDPVAAAAQTAEYHYYPSEWVPPYIDRRRKVGWDLYGLLGIAKADKARMHAQHARNFGFFDAPVGLIFTIDRVMRQGSWLDYGMFLQNVMIAARARGLDTCPQAAFTHFHRVIAEHLAIPDERMLVCGMSLGYADPQAPENSLVTEREPVSAFARFEGW</sequence>
<keyword evidence="3" id="KW-0285">Flavoprotein</keyword>
<comment type="cofactor">
    <cofactor evidence="1">
        <name>FMN</name>
        <dbReference type="ChEBI" id="CHEBI:58210"/>
    </cofactor>
</comment>
<gene>
    <name evidence="7" type="ORF">FHP08_17030</name>
</gene>
<dbReference type="Pfam" id="PF00881">
    <property type="entry name" value="Nitroreductase"/>
    <property type="match status" value="1"/>
</dbReference>
<dbReference type="InterPro" id="IPR029479">
    <property type="entry name" value="Nitroreductase"/>
</dbReference>
<evidence type="ECO:0000313" key="8">
    <source>
        <dbReference type="Proteomes" id="UP000321548"/>
    </source>
</evidence>
<dbReference type="GO" id="GO:0016491">
    <property type="term" value="F:oxidoreductase activity"/>
    <property type="evidence" value="ECO:0007669"/>
    <property type="project" value="UniProtKB-KW"/>
</dbReference>
<keyword evidence="4" id="KW-0288">FMN</keyword>